<sequence>MELLPEGSPSSITSSKHPPIVSILPLGTGNDLSRVLGWGESHSGSICAEEYLQKVNKAGTVSLDRWNVHFTAPRIFALYI</sequence>
<dbReference type="AlphaFoldDB" id="A0A5N5T0P9"/>
<dbReference type="PANTHER" id="PTHR11255">
    <property type="entry name" value="DIACYLGLYCEROL KINASE"/>
    <property type="match status" value="1"/>
</dbReference>
<reference evidence="2 3" key="1">
    <citation type="journal article" date="2019" name="PLoS Biol.">
        <title>Sex chromosomes control vertical transmission of feminizing Wolbachia symbionts in an isopod.</title>
        <authorList>
            <person name="Becking T."/>
            <person name="Chebbi M.A."/>
            <person name="Giraud I."/>
            <person name="Moumen B."/>
            <person name="Laverre T."/>
            <person name="Caubet Y."/>
            <person name="Peccoud J."/>
            <person name="Gilbert C."/>
            <person name="Cordaux R."/>
        </authorList>
    </citation>
    <scope>NUCLEOTIDE SEQUENCE [LARGE SCALE GENOMIC DNA]</scope>
    <source>
        <strain evidence="2">ANa2</strain>
        <tissue evidence="2">Whole body excluding digestive tract and cuticle</tissue>
    </source>
</reference>
<dbReference type="GO" id="GO:0016020">
    <property type="term" value="C:membrane"/>
    <property type="evidence" value="ECO:0007669"/>
    <property type="project" value="TreeGrafter"/>
</dbReference>
<dbReference type="Proteomes" id="UP000326759">
    <property type="component" value="Unassembled WGS sequence"/>
</dbReference>
<dbReference type="InterPro" id="IPR016064">
    <property type="entry name" value="NAD/diacylglycerol_kinase_sf"/>
</dbReference>
<dbReference type="SUPFAM" id="SSF111331">
    <property type="entry name" value="NAD kinase/diacylglycerol kinase-like"/>
    <property type="match status" value="1"/>
</dbReference>
<dbReference type="GO" id="GO:0004143">
    <property type="term" value="F:ATP-dependent diacylglycerol kinase activity"/>
    <property type="evidence" value="ECO:0007669"/>
    <property type="project" value="InterPro"/>
</dbReference>
<proteinExistence type="predicted"/>
<dbReference type="EMBL" id="SEYY01015457">
    <property type="protein sequence ID" value="KAB7500053.1"/>
    <property type="molecule type" value="Genomic_DNA"/>
</dbReference>
<evidence type="ECO:0000313" key="3">
    <source>
        <dbReference type="Proteomes" id="UP000326759"/>
    </source>
</evidence>
<gene>
    <name evidence="2" type="primary">DGK2</name>
    <name evidence="2" type="ORF">Anas_09364</name>
</gene>
<name>A0A5N5T0P9_9CRUS</name>
<accession>A0A5N5T0P9</accession>
<dbReference type="Pfam" id="PF00781">
    <property type="entry name" value="DAGK_cat"/>
    <property type="match status" value="1"/>
</dbReference>
<dbReference type="InterPro" id="IPR017438">
    <property type="entry name" value="ATP-NAD_kinase_N"/>
</dbReference>
<evidence type="ECO:0000313" key="2">
    <source>
        <dbReference type="EMBL" id="KAB7500053.1"/>
    </source>
</evidence>
<dbReference type="PANTHER" id="PTHR11255:SF118">
    <property type="entry name" value="DIACYLGLYCEROL KINASE EPSILON"/>
    <property type="match status" value="1"/>
</dbReference>
<dbReference type="PROSITE" id="PS50146">
    <property type="entry name" value="DAGK"/>
    <property type="match status" value="1"/>
</dbReference>
<dbReference type="InterPro" id="IPR001206">
    <property type="entry name" value="Diacylglycerol_kinase_cat_dom"/>
</dbReference>
<keyword evidence="2" id="KW-0808">Transferase</keyword>
<dbReference type="Gene3D" id="3.40.50.10330">
    <property type="entry name" value="Probable inorganic polyphosphate/atp-NAD kinase, domain 1"/>
    <property type="match status" value="1"/>
</dbReference>
<evidence type="ECO:0000259" key="1">
    <source>
        <dbReference type="PROSITE" id="PS50146"/>
    </source>
</evidence>
<dbReference type="OrthoDB" id="242257at2759"/>
<keyword evidence="2" id="KW-0418">Kinase</keyword>
<protein>
    <submittedName>
        <fullName evidence="2">Diacylglycerol kinase 2</fullName>
    </submittedName>
</protein>
<organism evidence="2 3">
    <name type="scientific">Armadillidium nasatum</name>
    <dbReference type="NCBI Taxonomy" id="96803"/>
    <lineage>
        <taxon>Eukaryota</taxon>
        <taxon>Metazoa</taxon>
        <taxon>Ecdysozoa</taxon>
        <taxon>Arthropoda</taxon>
        <taxon>Crustacea</taxon>
        <taxon>Multicrustacea</taxon>
        <taxon>Malacostraca</taxon>
        <taxon>Eumalacostraca</taxon>
        <taxon>Peracarida</taxon>
        <taxon>Isopoda</taxon>
        <taxon>Oniscidea</taxon>
        <taxon>Crinocheta</taxon>
        <taxon>Armadillidiidae</taxon>
        <taxon>Armadillidium</taxon>
    </lineage>
</organism>
<feature type="domain" description="DAGKc" evidence="1">
    <location>
        <begin position="1"/>
        <end position="73"/>
    </location>
</feature>
<comment type="caution">
    <text evidence="2">The sequence shown here is derived from an EMBL/GenBank/DDBJ whole genome shotgun (WGS) entry which is preliminary data.</text>
</comment>
<dbReference type="GO" id="GO:0007165">
    <property type="term" value="P:signal transduction"/>
    <property type="evidence" value="ECO:0007669"/>
    <property type="project" value="InterPro"/>
</dbReference>
<dbReference type="InterPro" id="IPR037607">
    <property type="entry name" value="DGK"/>
</dbReference>
<keyword evidence="3" id="KW-1185">Reference proteome</keyword>